<proteinExistence type="predicted"/>
<dbReference type="Proteomes" id="UP000053237">
    <property type="component" value="Unassembled WGS sequence"/>
</dbReference>
<keyword evidence="2" id="KW-1185">Reference proteome</keyword>
<organism evidence="1 2">
    <name type="scientific">Albugo candida</name>
    <dbReference type="NCBI Taxonomy" id="65357"/>
    <lineage>
        <taxon>Eukaryota</taxon>
        <taxon>Sar</taxon>
        <taxon>Stramenopiles</taxon>
        <taxon>Oomycota</taxon>
        <taxon>Peronosporomycetes</taxon>
        <taxon>Albuginales</taxon>
        <taxon>Albuginaceae</taxon>
        <taxon>Albugo</taxon>
    </lineage>
</organism>
<comment type="caution">
    <text evidence="1">The sequence shown here is derived from an EMBL/GenBank/DDBJ whole genome shotgun (WGS) entry which is preliminary data.</text>
</comment>
<reference evidence="1 2" key="1">
    <citation type="submission" date="2012-05" db="EMBL/GenBank/DDBJ databases">
        <title>Recombination and specialization in a pathogen metapopulation.</title>
        <authorList>
            <person name="Gardiner A."/>
            <person name="Kemen E."/>
            <person name="Schultz-Larsen T."/>
            <person name="MacLean D."/>
            <person name="Van Oosterhout C."/>
            <person name="Jones J.D.G."/>
        </authorList>
    </citation>
    <scope>NUCLEOTIDE SEQUENCE [LARGE SCALE GENOMIC DNA]</scope>
    <source>
        <strain evidence="1 2">Ac Nc2</strain>
    </source>
</reference>
<dbReference type="AlphaFoldDB" id="A0A024G4F6"/>
<evidence type="ECO:0000313" key="2">
    <source>
        <dbReference type="Proteomes" id="UP000053237"/>
    </source>
</evidence>
<name>A0A024G4F6_9STRA</name>
<evidence type="ECO:0000313" key="1">
    <source>
        <dbReference type="EMBL" id="CCI41744.1"/>
    </source>
</evidence>
<sequence>MLLDGEVRHSAFSKDTAWIKDPVQLCAALIAALQDFQDDGLLRKTEKAEQNIELIITQAILILQASIHELGKKVATCATSESLQYNRKTNAVSQSSVSGSSLQAIECKRCRKAFTPFNRSRSCTFSQFELVNS</sequence>
<protein>
    <submittedName>
        <fullName evidence="1">Uncharacterized protein</fullName>
    </submittedName>
</protein>
<accession>A0A024G4F6</accession>
<gene>
    <name evidence="1" type="ORF">BN9_025280</name>
</gene>
<dbReference type="InParanoid" id="A0A024G4F6"/>
<dbReference type="EMBL" id="CAIX01000024">
    <property type="protein sequence ID" value="CCI41744.1"/>
    <property type="molecule type" value="Genomic_DNA"/>
</dbReference>